<feature type="binding site" evidence="8">
    <location>
        <begin position="296"/>
        <end position="302"/>
    </location>
    <ligand>
        <name>substrate</name>
    </ligand>
</feature>
<dbReference type="PROSITE" id="PS01266">
    <property type="entry name" value="ADENYLOSUCCIN_SYN_1"/>
    <property type="match status" value="1"/>
</dbReference>
<feature type="binding site" description="in other chain" evidence="8">
    <location>
        <position position="236"/>
    </location>
    <ligand>
        <name>IMP</name>
        <dbReference type="ChEBI" id="CHEBI:58053"/>
        <note>ligand shared between dimeric partners</note>
    </ligand>
</feature>
<name>A0A0S8FSK4_UNCW3</name>
<dbReference type="FunFam" id="3.90.170.10:FF:000001">
    <property type="entry name" value="Adenylosuccinate synthetase"/>
    <property type="match status" value="1"/>
</dbReference>
<dbReference type="GO" id="GO:0005525">
    <property type="term" value="F:GTP binding"/>
    <property type="evidence" value="ECO:0007669"/>
    <property type="project" value="UniProtKB-UniRule"/>
</dbReference>
<dbReference type="GO" id="GO:0046040">
    <property type="term" value="P:IMP metabolic process"/>
    <property type="evidence" value="ECO:0007669"/>
    <property type="project" value="TreeGrafter"/>
</dbReference>
<dbReference type="InterPro" id="IPR042109">
    <property type="entry name" value="Adenylosuccinate_synth_dom1"/>
</dbReference>
<comment type="subunit">
    <text evidence="1 8">Homodimer.</text>
</comment>
<dbReference type="NCBIfam" id="TIGR00184">
    <property type="entry name" value="purA"/>
    <property type="match status" value="1"/>
</dbReference>
<comment type="cofactor">
    <cofactor evidence="8">
        <name>Mg(2+)</name>
        <dbReference type="ChEBI" id="CHEBI:18420"/>
    </cofactor>
    <text evidence="8">Binds 1 Mg(2+) ion per subunit.</text>
</comment>
<proteinExistence type="inferred from homology"/>
<dbReference type="Gene3D" id="1.10.300.10">
    <property type="entry name" value="Adenylosuccinate Synthetase, subunit A, domain 2"/>
    <property type="match status" value="1"/>
</dbReference>
<evidence type="ECO:0000313" key="10">
    <source>
        <dbReference type="EMBL" id="KPK63534.1"/>
    </source>
</evidence>
<comment type="similarity">
    <text evidence="8 9">Belongs to the adenylosuccinate synthetase family.</text>
</comment>
<dbReference type="GO" id="GO:0004019">
    <property type="term" value="F:adenylosuccinate synthase activity"/>
    <property type="evidence" value="ECO:0007669"/>
    <property type="project" value="UniProtKB-UniRule"/>
</dbReference>
<dbReference type="EMBL" id="LJUJ01000011">
    <property type="protein sequence ID" value="KPK63534.1"/>
    <property type="molecule type" value="Genomic_DNA"/>
</dbReference>
<dbReference type="PATRIC" id="fig|1703779.3.peg.1689"/>
<evidence type="ECO:0000256" key="4">
    <source>
        <dbReference type="ARBA" id="ARBA00022741"/>
    </source>
</evidence>
<dbReference type="FunFam" id="1.10.300.10:FF:000001">
    <property type="entry name" value="Adenylosuccinate synthetase"/>
    <property type="match status" value="1"/>
</dbReference>
<dbReference type="GO" id="GO:0000287">
    <property type="term" value="F:magnesium ion binding"/>
    <property type="evidence" value="ECO:0007669"/>
    <property type="project" value="UniProtKB-UniRule"/>
</dbReference>
<feature type="binding site" evidence="8">
    <location>
        <position position="302"/>
    </location>
    <ligand>
        <name>GTP</name>
        <dbReference type="ChEBI" id="CHEBI:37565"/>
    </ligand>
</feature>
<gene>
    <name evidence="8" type="primary">purA</name>
    <name evidence="10" type="ORF">AMJ83_06400</name>
</gene>
<dbReference type="EC" id="6.3.4.4" evidence="8 9"/>
<dbReference type="SMART" id="SM00788">
    <property type="entry name" value="Adenylsucc_synt"/>
    <property type="match status" value="1"/>
</dbReference>
<dbReference type="STRING" id="1703779.AMJ83_06400"/>
<keyword evidence="2 8" id="KW-0436">Ligase</keyword>
<comment type="caution">
    <text evidence="10">The sequence shown here is derived from an EMBL/GenBank/DDBJ whole genome shotgun (WGS) entry which is preliminary data.</text>
</comment>
<dbReference type="InterPro" id="IPR042110">
    <property type="entry name" value="Adenylosuccinate_synth_dom2"/>
</dbReference>
<dbReference type="SUPFAM" id="SSF52540">
    <property type="entry name" value="P-loop containing nucleoside triphosphate hydrolases"/>
    <property type="match status" value="1"/>
</dbReference>
<feature type="binding site" evidence="8">
    <location>
        <begin position="11"/>
        <end position="17"/>
    </location>
    <ligand>
        <name>GTP</name>
        <dbReference type="ChEBI" id="CHEBI:37565"/>
    </ligand>
</feature>
<sequence>MKLAVVGLQWGDEGKGKIVDYLAKDFDVNARYQGGANAGHTVRYKGEKVIFHQIPCGVLHQNITGIIGAGCVLDPRVLLEEIENLNKYDSEVKTRIKLSKFCHLIMPYHILIDEIREGTKQAIGTTKRGIGVAYEDKYARSGIRIGDLYNIDIFEKKLSLNISRKNLLLMDVYHAEPLSESEICDLYLKYAERLNHMVVDDARFLNEAIVSGKNILFEGAQGALLDIDFGTYPYVTASHTITASVGIGLGIPPYNIEQVLGVAKAYTTRVGQGPFPSEDSGELGRVLRESGAEFGSTTGRPRRCGSFDAALVRYAARINGVKEMVLTKLDVLSGLDKIRIATGYENADEFDPFVTDRLRPKYIEVNGFQENVSGARSPDDLPSKAKDYIKAIEEYTGLKIRYVSVGPEREAIVRM</sequence>
<feature type="binding site" evidence="8">
    <location>
        <position position="140"/>
    </location>
    <ligand>
        <name>IMP</name>
        <dbReference type="ChEBI" id="CHEBI:58053"/>
        <note>ligand shared between dimeric partners</note>
    </ligand>
</feature>
<feature type="binding site" description="in other chain" evidence="8">
    <location>
        <begin position="12"/>
        <end position="15"/>
    </location>
    <ligand>
        <name>IMP</name>
        <dbReference type="ChEBI" id="CHEBI:58053"/>
        <note>ligand shared between dimeric partners</note>
    </ligand>
</feature>
<comment type="pathway">
    <text evidence="8 9">Purine metabolism; AMP biosynthesis via de novo pathway; AMP from IMP: step 1/2.</text>
</comment>
<dbReference type="InterPro" id="IPR027417">
    <property type="entry name" value="P-loop_NTPase"/>
</dbReference>
<accession>A0A0S8FSK4</accession>
<feature type="binding site" evidence="8">
    <location>
        <begin position="328"/>
        <end position="330"/>
    </location>
    <ligand>
        <name>GTP</name>
        <dbReference type="ChEBI" id="CHEBI:37565"/>
    </ligand>
</feature>
<organism evidence="10 11">
    <name type="scientific">candidate division WOR_3 bacterium SM23_42</name>
    <dbReference type="NCBI Taxonomy" id="1703779"/>
    <lineage>
        <taxon>Bacteria</taxon>
        <taxon>Bacteria division WOR-3</taxon>
    </lineage>
</organism>
<dbReference type="HAMAP" id="MF_00011">
    <property type="entry name" value="Adenylosucc_synth"/>
    <property type="match status" value="1"/>
</dbReference>
<feature type="active site" description="Proton acceptor" evidence="8">
    <location>
        <position position="12"/>
    </location>
</feature>
<feature type="binding site" evidence="8">
    <location>
        <begin position="39"/>
        <end position="41"/>
    </location>
    <ligand>
        <name>GTP</name>
        <dbReference type="ChEBI" id="CHEBI:37565"/>
    </ligand>
</feature>
<comment type="subcellular location">
    <subcellularLocation>
        <location evidence="8">Cytoplasm</location>
    </subcellularLocation>
</comment>
<dbReference type="GO" id="GO:0005737">
    <property type="term" value="C:cytoplasm"/>
    <property type="evidence" value="ECO:0007669"/>
    <property type="project" value="UniProtKB-SubCell"/>
</dbReference>
<dbReference type="PANTHER" id="PTHR11846">
    <property type="entry name" value="ADENYLOSUCCINATE SYNTHETASE"/>
    <property type="match status" value="1"/>
</dbReference>
<comment type="function">
    <text evidence="8">Plays an important role in the de novo pathway of purine nucleotide biosynthesis. Catalyzes the first committed step in the biosynthesis of AMP from IMP.</text>
</comment>
<feature type="binding site" description="in other chain" evidence="8">
    <location>
        <position position="221"/>
    </location>
    <ligand>
        <name>IMP</name>
        <dbReference type="ChEBI" id="CHEBI:58053"/>
        <note>ligand shared between dimeric partners</note>
    </ligand>
</feature>
<dbReference type="AlphaFoldDB" id="A0A0S8FSK4"/>
<feature type="binding site" evidence="8">
    <location>
        <position position="12"/>
    </location>
    <ligand>
        <name>Mg(2+)</name>
        <dbReference type="ChEBI" id="CHEBI:18420"/>
    </ligand>
</feature>
<evidence type="ECO:0000256" key="7">
    <source>
        <dbReference type="ARBA" id="ARBA00023134"/>
    </source>
</evidence>
<keyword evidence="8" id="KW-0963">Cytoplasm</keyword>
<feature type="binding site" description="in other chain" evidence="8">
    <location>
        <position position="126"/>
    </location>
    <ligand>
        <name>IMP</name>
        <dbReference type="ChEBI" id="CHEBI:58053"/>
        <note>ligand shared between dimeric partners</note>
    </ligand>
</feature>
<feature type="active site" description="Proton donor" evidence="8">
    <location>
        <position position="40"/>
    </location>
</feature>
<keyword evidence="6 8" id="KW-0460">Magnesium</keyword>
<evidence type="ECO:0000256" key="8">
    <source>
        <dbReference type="HAMAP-Rule" id="MF_00011"/>
    </source>
</evidence>
<dbReference type="PANTHER" id="PTHR11846:SF0">
    <property type="entry name" value="ADENYLOSUCCINATE SYNTHETASE"/>
    <property type="match status" value="1"/>
</dbReference>
<feature type="binding site" description="in other chain" evidence="8">
    <location>
        <begin position="37"/>
        <end position="40"/>
    </location>
    <ligand>
        <name>IMP</name>
        <dbReference type="ChEBI" id="CHEBI:58053"/>
        <note>ligand shared between dimeric partners</note>
    </ligand>
</feature>
<keyword evidence="4 8" id="KW-0547">Nucleotide-binding</keyword>
<evidence type="ECO:0000256" key="2">
    <source>
        <dbReference type="ARBA" id="ARBA00022598"/>
    </source>
</evidence>
<evidence type="ECO:0000313" key="11">
    <source>
        <dbReference type="Proteomes" id="UP000051373"/>
    </source>
</evidence>
<keyword evidence="7 8" id="KW-0342">GTP-binding</keyword>
<dbReference type="Gene3D" id="3.90.170.10">
    <property type="entry name" value="Adenylosuccinate Synthetase, subunit A, domain 3"/>
    <property type="match status" value="1"/>
</dbReference>
<evidence type="ECO:0000256" key="3">
    <source>
        <dbReference type="ARBA" id="ARBA00022723"/>
    </source>
</evidence>
<dbReference type="InterPro" id="IPR018220">
    <property type="entry name" value="Adenylosuccin_syn_GTP-bd"/>
</dbReference>
<feature type="binding site" evidence="8">
    <location>
        <begin position="404"/>
        <end position="406"/>
    </location>
    <ligand>
        <name>GTP</name>
        <dbReference type="ChEBI" id="CHEBI:37565"/>
    </ligand>
</feature>
<evidence type="ECO:0000256" key="9">
    <source>
        <dbReference type="RuleBase" id="RU000520"/>
    </source>
</evidence>
<dbReference type="UniPathway" id="UPA00075">
    <property type="reaction ID" value="UER00335"/>
</dbReference>
<feature type="binding site" description="in other chain" evidence="8">
    <location>
        <position position="300"/>
    </location>
    <ligand>
        <name>IMP</name>
        <dbReference type="ChEBI" id="CHEBI:58053"/>
        <note>ligand shared between dimeric partners</note>
    </ligand>
</feature>
<comment type="catalytic activity">
    <reaction evidence="8 9">
        <text>IMP + L-aspartate + GTP = N(6)-(1,2-dicarboxyethyl)-AMP + GDP + phosphate + 2 H(+)</text>
        <dbReference type="Rhea" id="RHEA:15753"/>
        <dbReference type="ChEBI" id="CHEBI:15378"/>
        <dbReference type="ChEBI" id="CHEBI:29991"/>
        <dbReference type="ChEBI" id="CHEBI:37565"/>
        <dbReference type="ChEBI" id="CHEBI:43474"/>
        <dbReference type="ChEBI" id="CHEBI:57567"/>
        <dbReference type="ChEBI" id="CHEBI:58053"/>
        <dbReference type="ChEBI" id="CHEBI:58189"/>
        <dbReference type="EC" id="6.3.4.4"/>
    </reaction>
</comment>
<evidence type="ECO:0000256" key="5">
    <source>
        <dbReference type="ARBA" id="ARBA00022755"/>
    </source>
</evidence>
<dbReference type="Proteomes" id="UP000051373">
    <property type="component" value="Unassembled WGS sequence"/>
</dbReference>
<keyword evidence="5 8" id="KW-0658">Purine biosynthesis</keyword>
<dbReference type="Pfam" id="PF00709">
    <property type="entry name" value="Adenylsucc_synt"/>
    <property type="match status" value="1"/>
</dbReference>
<evidence type="ECO:0000256" key="1">
    <source>
        <dbReference type="ARBA" id="ARBA00011738"/>
    </source>
</evidence>
<dbReference type="CDD" id="cd03108">
    <property type="entry name" value="AdSS"/>
    <property type="match status" value="1"/>
</dbReference>
<dbReference type="GO" id="GO:0044208">
    <property type="term" value="P:'de novo' AMP biosynthetic process"/>
    <property type="evidence" value="ECO:0007669"/>
    <property type="project" value="UniProtKB-UniRule"/>
</dbReference>
<protein>
    <recommendedName>
        <fullName evidence="8 9">Adenylosuccinate synthetase</fullName>
        <shortName evidence="8">AMPSase</shortName>
        <shortName evidence="8">AdSS</shortName>
        <ecNumber evidence="8 9">6.3.4.4</ecNumber>
    </recommendedName>
    <alternativeName>
        <fullName evidence="8">IMP--aspartate ligase</fullName>
    </alternativeName>
</protein>
<dbReference type="Gene3D" id="3.40.440.10">
    <property type="entry name" value="Adenylosuccinate Synthetase, subunit A, domain 1"/>
    <property type="match status" value="1"/>
</dbReference>
<dbReference type="InterPro" id="IPR001114">
    <property type="entry name" value="Adenylosuccinate_synthetase"/>
</dbReference>
<evidence type="ECO:0000256" key="6">
    <source>
        <dbReference type="ARBA" id="ARBA00022842"/>
    </source>
</evidence>
<dbReference type="NCBIfam" id="NF002223">
    <property type="entry name" value="PRK01117.1"/>
    <property type="match status" value="1"/>
</dbReference>
<keyword evidence="3 8" id="KW-0479">Metal-binding</keyword>
<dbReference type="InterPro" id="IPR042111">
    <property type="entry name" value="Adenylosuccinate_synth_dom3"/>
</dbReference>
<feature type="binding site" evidence="8">
    <location>
        <position position="39"/>
    </location>
    <ligand>
        <name>Mg(2+)</name>
        <dbReference type="ChEBI" id="CHEBI:18420"/>
    </ligand>
</feature>
<reference evidence="10 11" key="1">
    <citation type="journal article" date="2015" name="Microbiome">
        <title>Genomic resolution of linkages in carbon, nitrogen, and sulfur cycling among widespread estuary sediment bacteria.</title>
        <authorList>
            <person name="Baker B.J."/>
            <person name="Lazar C.S."/>
            <person name="Teske A.P."/>
            <person name="Dick G.J."/>
        </authorList>
    </citation>
    <scope>NUCLEOTIDE SEQUENCE [LARGE SCALE GENOMIC DNA]</scope>
    <source>
        <strain evidence="10">SM23_42</strain>
    </source>
</reference>